<comment type="catalytic activity">
    <reaction evidence="5">
        <text>7-aminomethyl-7-carbaguanosine(34) in tRNA + S-adenosyl-L-methionine = epoxyqueuosine(34) in tRNA + adenine + L-methionine + 2 H(+)</text>
        <dbReference type="Rhea" id="RHEA:32155"/>
        <dbReference type="Rhea" id="RHEA-COMP:10342"/>
        <dbReference type="Rhea" id="RHEA-COMP:18582"/>
        <dbReference type="ChEBI" id="CHEBI:15378"/>
        <dbReference type="ChEBI" id="CHEBI:16708"/>
        <dbReference type="ChEBI" id="CHEBI:57844"/>
        <dbReference type="ChEBI" id="CHEBI:59789"/>
        <dbReference type="ChEBI" id="CHEBI:82833"/>
        <dbReference type="ChEBI" id="CHEBI:194443"/>
        <dbReference type="EC" id="2.4.99.17"/>
    </reaction>
</comment>
<accession>A0A2M7QIT5</accession>
<evidence type="ECO:0000256" key="1">
    <source>
        <dbReference type="ARBA" id="ARBA00022490"/>
    </source>
</evidence>
<dbReference type="EC" id="2.4.99.17" evidence="5"/>
<evidence type="ECO:0000256" key="5">
    <source>
        <dbReference type="HAMAP-Rule" id="MF_00113"/>
    </source>
</evidence>
<dbReference type="AlphaFoldDB" id="A0A2M7QIT5"/>
<protein>
    <recommendedName>
        <fullName evidence="5">S-adenosylmethionine:tRNA ribosyltransferase-isomerase</fullName>
        <ecNumber evidence="5">2.4.99.17</ecNumber>
    </recommendedName>
    <alternativeName>
        <fullName evidence="5">Queuosine biosynthesis protein QueA</fullName>
    </alternativeName>
</protein>
<dbReference type="PANTHER" id="PTHR30307:SF0">
    <property type="entry name" value="S-ADENOSYLMETHIONINE:TRNA RIBOSYLTRANSFERASE-ISOMERASE"/>
    <property type="match status" value="1"/>
</dbReference>
<dbReference type="InterPro" id="IPR003699">
    <property type="entry name" value="QueA"/>
</dbReference>
<comment type="subunit">
    <text evidence="5">Monomer.</text>
</comment>
<reference evidence="7" key="1">
    <citation type="submission" date="2017-09" db="EMBL/GenBank/DDBJ databases">
        <title>Depth-based differentiation of microbial function through sediment-hosted aquifers and enrichment of novel symbionts in the deep terrestrial subsurface.</title>
        <authorList>
            <person name="Probst A.J."/>
            <person name="Ladd B."/>
            <person name="Jarett J.K."/>
            <person name="Geller-Mcgrath D.E."/>
            <person name="Sieber C.M.K."/>
            <person name="Emerson J.B."/>
            <person name="Anantharaman K."/>
            <person name="Thomas B.C."/>
            <person name="Malmstrom R."/>
            <person name="Stieglmeier M."/>
            <person name="Klingl A."/>
            <person name="Woyke T."/>
            <person name="Ryan C.M."/>
            <person name="Banfield J.F."/>
        </authorList>
    </citation>
    <scope>NUCLEOTIDE SEQUENCE [LARGE SCALE GENOMIC DNA]</scope>
</reference>
<comment type="caution">
    <text evidence="6">The sequence shown here is derived from an EMBL/GenBank/DDBJ whole genome shotgun (WGS) entry which is preliminary data.</text>
</comment>
<dbReference type="InterPro" id="IPR042118">
    <property type="entry name" value="QueA_dom1"/>
</dbReference>
<dbReference type="GO" id="GO:0005737">
    <property type="term" value="C:cytoplasm"/>
    <property type="evidence" value="ECO:0007669"/>
    <property type="project" value="UniProtKB-SubCell"/>
</dbReference>
<dbReference type="InterPro" id="IPR036100">
    <property type="entry name" value="QueA_sf"/>
</dbReference>
<dbReference type="EMBL" id="PFLI01000067">
    <property type="protein sequence ID" value="PIY72219.1"/>
    <property type="molecule type" value="Genomic_DNA"/>
</dbReference>
<comment type="subcellular location">
    <subcellularLocation>
        <location evidence="5">Cytoplasm</location>
    </subcellularLocation>
</comment>
<comment type="function">
    <text evidence="5">Transfers and isomerizes the ribose moiety from AdoMet to the 7-aminomethyl group of 7-deazaguanine (preQ1-tRNA) to give epoxyqueuosine (oQ-tRNA).</text>
</comment>
<name>A0A2M7QIT5_9BACT</name>
<dbReference type="Gene3D" id="2.40.10.240">
    <property type="entry name" value="QueA-like"/>
    <property type="match status" value="1"/>
</dbReference>
<sequence>MKIGNVFNYYLPPELISKQPASPRDSSRLFVYDTKTNKIGLDYFYHLHKYIPNNSLMVFNKTKVLPARIKMKKSTGGKVKVLFLVNEIGNIQYSTINIQSISNNQTINKNKIRVFVDRKVQIGERLFFNINYYVTVIDQQEHIFTVQFDFSIETLFTLLEKKGTMPIPLYIKHSPLNRSQLREKYQTIFAQNKGSAAAPTASLHFTNRLFEKLEKKGIKKEFVTLHVGMGTFAPVTDEQFKQKKLHKEWYEIDQHTSQSVQRSKSEGKKLVAVGTTVVRTLESLNPKSRTLLRLTSGQVNPKQIPNSKEKNLIYSKTDLFIYPPYEFRFVDHMITNFHLPGSSLMMLVEAFLQYKNAKRNLVDLYKIAIGEKFRFYSFGDGMLIL</sequence>
<dbReference type="GO" id="GO:0051075">
    <property type="term" value="F:S-adenosylmethionine:tRNA ribosyltransferase-isomerase activity"/>
    <property type="evidence" value="ECO:0007669"/>
    <property type="project" value="UniProtKB-EC"/>
</dbReference>
<dbReference type="GO" id="GO:0008616">
    <property type="term" value="P:tRNA queuosine(34) biosynthetic process"/>
    <property type="evidence" value="ECO:0007669"/>
    <property type="project" value="UniProtKB-UniRule"/>
</dbReference>
<evidence type="ECO:0000256" key="4">
    <source>
        <dbReference type="ARBA" id="ARBA00022785"/>
    </source>
</evidence>
<dbReference type="NCBIfam" id="NF001140">
    <property type="entry name" value="PRK00147.1"/>
    <property type="match status" value="1"/>
</dbReference>
<dbReference type="PANTHER" id="PTHR30307">
    <property type="entry name" value="S-ADENOSYLMETHIONINE:TRNA RIBOSYLTRANSFERASE-ISOMERASE"/>
    <property type="match status" value="1"/>
</dbReference>
<dbReference type="UniPathway" id="UPA00392"/>
<evidence type="ECO:0000313" key="7">
    <source>
        <dbReference type="Proteomes" id="UP000229401"/>
    </source>
</evidence>
<dbReference type="SUPFAM" id="SSF111337">
    <property type="entry name" value="QueA-like"/>
    <property type="match status" value="1"/>
</dbReference>
<keyword evidence="3 5" id="KW-0949">S-adenosyl-L-methionine</keyword>
<keyword evidence="6" id="KW-0413">Isomerase</keyword>
<evidence type="ECO:0000256" key="2">
    <source>
        <dbReference type="ARBA" id="ARBA00022679"/>
    </source>
</evidence>
<gene>
    <name evidence="5" type="primary">queA</name>
    <name evidence="6" type="ORF">COY87_02105</name>
</gene>
<proteinExistence type="inferred from homology"/>
<keyword evidence="2 5" id="KW-0808">Transferase</keyword>
<comment type="pathway">
    <text evidence="5">tRNA modification; tRNA-queuosine biosynthesis.</text>
</comment>
<dbReference type="Pfam" id="PF02547">
    <property type="entry name" value="Queuosine_synth"/>
    <property type="match status" value="1"/>
</dbReference>
<evidence type="ECO:0000256" key="3">
    <source>
        <dbReference type="ARBA" id="ARBA00022691"/>
    </source>
</evidence>
<comment type="similarity">
    <text evidence="5">Belongs to the QueA family.</text>
</comment>
<keyword evidence="4 5" id="KW-0671">Queuosine biosynthesis</keyword>
<dbReference type="NCBIfam" id="TIGR00113">
    <property type="entry name" value="queA"/>
    <property type="match status" value="1"/>
</dbReference>
<organism evidence="6 7">
    <name type="scientific">Candidatus Roizmanbacteria bacterium CG_4_10_14_0_8_um_filter_33_9</name>
    <dbReference type="NCBI Taxonomy" id="1974826"/>
    <lineage>
        <taxon>Bacteria</taxon>
        <taxon>Candidatus Roizmaniibacteriota</taxon>
    </lineage>
</organism>
<evidence type="ECO:0000313" key="6">
    <source>
        <dbReference type="EMBL" id="PIY72219.1"/>
    </source>
</evidence>
<dbReference type="Gene3D" id="3.40.1780.10">
    <property type="entry name" value="QueA-like"/>
    <property type="match status" value="1"/>
</dbReference>
<keyword evidence="1 5" id="KW-0963">Cytoplasm</keyword>
<dbReference type="Proteomes" id="UP000229401">
    <property type="component" value="Unassembled WGS sequence"/>
</dbReference>
<dbReference type="InterPro" id="IPR042119">
    <property type="entry name" value="QueA_dom2"/>
</dbReference>
<dbReference type="HAMAP" id="MF_00113">
    <property type="entry name" value="QueA"/>
    <property type="match status" value="1"/>
</dbReference>